<organism evidence="3 4">
    <name type="scientific">Strongylocentrotus purpuratus</name>
    <name type="common">Purple sea urchin</name>
    <dbReference type="NCBI Taxonomy" id="7668"/>
    <lineage>
        <taxon>Eukaryota</taxon>
        <taxon>Metazoa</taxon>
        <taxon>Echinodermata</taxon>
        <taxon>Eleutherozoa</taxon>
        <taxon>Echinozoa</taxon>
        <taxon>Echinoidea</taxon>
        <taxon>Euechinoidea</taxon>
        <taxon>Echinacea</taxon>
        <taxon>Camarodonta</taxon>
        <taxon>Echinidea</taxon>
        <taxon>Strongylocentrotidae</taxon>
        <taxon>Strongylocentrotus</taxon>
    </lineage>
</organism>
<protein>
    <recommendedName>
        <fullName evidence="2">CCHC-type domain-containing protein</fullName>
    </recommendedName>
</protein>
<feature type="domain" description="CCHC-type" evidence="2">
    <location>
        <begin position="176"/>
        <end position="192"/>
    </location>
</feature>
<dbReference type="InterPro" id="IPR001878">
    <property type="entry name" value="Znf_CCHC"/>
</dbReference>
<evidence type="ECO:0000256" key="1">
    <source>
        <dbReference type="SAM" id="MobiDB-lite"/>
    </source>
</evidence>
<proteinExistence type="predicted"/>
<feature type="compositionally biased region" description="Low complexity" evidence="1">
    <location>
        <begin position="27"/>
        <end position="47"/>
    </location>
</feature>
<dbReference type="Proteomes" id="UP000007110">
    <property type="component" value="Unassembled WGS sequence"/>
</dbReference>
<dbReference type="SMART" id="SM00343">
    <property type="entry name" value="ZnF_C2HC"/>
    <property type="match status" value="2"/>
</dbReference>
<keyword evidence="4" id="KW-1185">Reference proteome</keyword>
<feature type="region of interest" description="Disordered" evidence="1">
    <location>
        <begin position="1"/>
        <end position="83"/>
    </location>
</feature>
<reference evidence="4" key="1">
    <citation type="submission" date="2015-02" db="EMBL/GenBank/DDBJ databases">
        <title>Genome sequencing for Strongylocentrotus purpuratus.</title>
        <authorList>
            <person name="Murali S."/>
            <person name="Liu Y."/>
            <person name="Vee V."/>
            <person name="English A."/>
            <person name="Wang M."/>
            <person name="Skinner E."/>
            <person name="Han Y."/>
            <person name="Muzny D.M."/>
            <person name="Worley K.C."/>
            <person name="Gibbs R.A."/>
        </authorList>
    </citation>
    <scope>NUCLEOTIDE SEQUENCE</scope>
</reference>
<dbReference type="EnsemblMetazoa" id="XM_011678840">
    <property type="protein sequence ID" value="XP_011677142"/>
    <property type="gene ID" value="LOC105444507"/>
</dbReference>
<feature type="compositionally biased region" description="Low complexity" evidence="1">
    <location>
        <begin position="57"/>
        <end position="83"/>
    </location>
</feature>
<dbReference type="GeneID" id="105444507"/>
<dbReference type="InParanoid" id="A0A7M7HNV7"/>
<evidence type="ECO:0000259" key="2">
    <source>
        <dbReference type="SMART" id="SM00343"/>
    </source>
</evidence>
<dbReference type="AlphaFoldDB" id="A0A7M7HNV7"/>
<feature type="domain" description="CCHC-type" evidence="2">
    <location>
        <begin position="197"/>
        <end position="213"/>
    </location>
</feature>
<dbReference type="GO" id="GO:0008270">
    <property type="term" value="F:zinc ion binding"/>
    <property type="evidence" value="ECO:0007669"/>
    <property type="project" value="InterPro"/>
</dbReference>
<sequence length="213" mass="23601">MDMKQVKHAIVAMLDNPQSNTSSSQRPPFSSTRQTSQPSPPGTSSLPVHPPRPRKGPSSSQPPGIPSRSSFPQAAPAPVPSQAATAEPYQYAFPPLRPSSYINPPYPPKPHPNAYAPSHYLSPPRMFENPQPPRSTFQPSMFTPRQRSTTATRFGPYGNRAYASVVRESSTMYGTCCEYCGEPNHRANTCRHGIQLQCRRCNQLGHKEKFCTY</sequence>
<dbReference type="RefSeq" id="XP_011677142.2">
    <property type="nucleotide sequence ID" value="XM_011678840.2"/>
</dbReference>
<reference evidence="3" key="2">
    <citation type="submission" date="2021-01" db="UniProtKB">
        <authorList>
            <consortium name="EnsemblMetazoa"/>
        </authorList>
    </citation>
    <scope>IDENTIFICATION</scope>
</reference>
<feature type="compositionally biased region" description="Polar residues" evidence="1">
    <location>
        <begin position="16"/>
        <end position="26"/>
    </location>
</feature>
<accession>A0A7M7HNV7</accession>
<dbReference type="OMA" id="HRANTCR"/>
<dbReference type="GO" id="GO:0003676">
    <property type="term" value="F:nucleic acid binding"/>
    <property type="evidence" value="ECO:0007669"/>
    <property type="project" value="InterPro"/>
</dbReference>
<dbReference type="KEGG" id="spu:105444507"/>
<evidence type="ECO:0000313" key="3">
    <source>
        <dbReference type="EnsemblMetazoa" id="XP_011677142"/>
    </source>
</evidence>
<dbReference type="OrthoDB" id="6110336at2759"/>
<dbReference type="SUPFAM" id="SSF57756">
    <property type="entry name" value="Retrovirus zinc finger-like domains"/>
    <property type="match status" value="1"/>
</dbReference>
<dbReference type="InterPro" id="IPR036875">
    <property type="entry name" value="Znf_CCHC_sf"/>
</dbReference>
<evidence type="ECO:0000313" key="4">
    <source>
        <dbReference type="Proteomes" id="UP000007110"/>
    </source>
</evidence>
<name>A0A7M7HNV7_STRPU</name>